<dbReference type="Pfam" id="PF00144">
    <property type="entry name" value="Beta-lactamase"/>
    <property type="match status" value="1"/>
</dbReference>
<dbReference type="GO" id="GO:0016787">
    <property type="term" value="F:hydrolase activity"/>
    <property type="evidence" value="ECO:0007669"/>
    <property type="project" value="UniProtKB-KW"/>
</dbReference>
<feature type="transmembrane region" description="Helical" evidence="1">
    <location>
        <begin position="34"/>
        <end position="52"/>
    </location>
</feature>
<dbReference type="InterPro" id="IPR001466">
    <property type="entry name" value="Beta-lactam-related"/>
</dbReference>
<dbReference type="SUPFAM" id="SSF56601">
    <property type="entry name" value="beta-lactamase/transpeptidase-like"/>
    <property type="match status" value="1"/>
</dbReference>
<organism evidence="3 4">
    <name type="scientific">Georgenia daeguensis</name>
    <dbReference type="NCBI Taxonomy" id="908355"/>
    <lineage>
        <taxon>Bacteria</taxon>
        <taxon>Bacillati</taxon>
        <taxon>Actinomycetota</taxon>
        <taxon>Actinomycetes</taxon>
        <taxon>Micrococcales</taxon>
        <taxon>Bogoriellaceae</taxon>
        <taxon>Georgenia</taxon>
    </lineage>
</organism>
<reference evidence="4" key="1">
    <citation type="journal article" date="2019" name="Int. J. Syst. Evol. Microbiol.">
        <title>The Global Catalogue of Microorganisms (GCM) 10K type strain sequencing project: providing services to taxonomists for standard genome sequencing and annotation.</title>
        <authorList>
            <consortium name="The Broad Institute Genomics Platform"/>
            <consortium name="The Broad Institute Genome Sequencing Center for Infectious Disease"/>
            <person name="Wu L."/>
            <person name="Ma J."/>
        </authorList>
    </citation>
    <scope>NUCLEOTIDE SEQUENCE [LARGE SCALE GENOMIC DNA]</scope>
    <source>
        <strain evidence="4">JCM 17459</strain>
    </source>
</reference>
<dbReference type="PANTHER" id="PTHR43283:SF7">
    <property type="entry name" value="BETA-LACTAMASE-RELATED DOMAIN-CONTAINING PROTEIN"/>
    <property type="match status" value="1"/>
</dbReference>
<dbReference type="InterPro" id="IPR050789">
    <property type="entry name" value="Diverse_Enzym_Activities"/>
</dbReference>
<keyword evidence="4" id="KW-1185">Reference proteome</keyword>
<dbReference type="Proteomes" id="UP001499841">
    <property type="component" value="Unassembled WGS sequence"/>
</dbReference>
<dbReference type="Gene3D" id="3.40.710.10">
    <property type="entry name" value="DD-peptidase/beta-lactamase superfamily"/>
    <property type="match status" value="1"/>
</dbReference>
<keyword evidence="1" id="KW-0472">Membrane</keyword>
<evidence type="ECO:0000259" key="2">
    <source>
        <dbReference type="Pfam" id="PF00144"/>
    </source>
</evidence>
<keyword evidence="1" id="KW-1133">Transmembrane helix</keyword>
<accession>A0ABP8EWJ1</accession>
<evidence type="ECO:0000256" key="1">
    <source>
        <dbReference type="SAM" id="Phobius"/>
    </source>
</evidence>
<feature type="domain" description="Beta-lactamase-related" evidence="2">
    <location>
        <begin position="117"/>
        <end position="386"/>
    </location>
</feature>
<evidence type="ECO:0000313" key="3">
    <source>
        <dbReference type="EMBL" id="GAA4288350.1"/>
    </source>
</evidence>
<dbReference type="RefSeq" id="WP_345042161.1">
    <property type="nucleotide sequence ID" value="NZ_BAABBA010000013.1"/>
</dbReference>
<keyword evidence="1" id="KW-0812">Transmembrane</keyword>
<evidence type="ECO:0000313" key="4">
    <source>
        <dbReference type="Proteomes" id="UP001499841"/>
    </source>
</evidence>
<dbReference type="EMBL" id="BAABBA010000013">
    <property type="protein sequence ID" value="GAA4288350.1"/>
    <property type="molecule type" value="Genomic_DNA"/>
</dbReference>
<name>A0ABP8EWJ1_9MICO</name>
<proteinExistence type="predicted"/>
<dbReference type="InterPro" id="IPR012338">
    <property type="entry name" value="Beta-lactam/transpept-like"/>
</dbReference>
<feature type="transmembrane region" description="Helical" evidence="1">
    <location>
        <begin position="6"/>
        <end position="22"/>
    </location>
</feature>
<gene>
    <name evidence="3" type="ORF">GCM10022262_27100</name>
</gene>
<dbReference type="PANTHER" id="PTHR43283">
    <property type="entry name" value="BETA-LACTAMASE-RELATED"/>
    <property type="match status" value="1"/>
</dbReference>
<comment type="caution">
    <text evidence="3">The sequence shown here is derived from an EMBL/GenBank/DDBJ whole genome shotgun (WGS) entry which is preliminary data.</text>
</comment>
<sequence>MGVTLAVGAGAVALAVAGVLLVRRTARRPWVRALAGGVVVVLVLAVGLQAWARLSLDRSSVARALVWLESDTGDWRRFDSRAVAAGEETLELRDAPDAAILGSDVGGRSLEDLLEDTGSTAFVVLRDEDVLVEEYLDGSSAEATQTSFSVAKSFLSTLLGVAIDRGEIRSLDDPVTTYVPELADRDERFSEVTLRHLVSMSSGLRYEERGMPWSDDATTYYAPDLRAVALSAEVAGPPGERFHYNNYNPLLTGTVLERATGMPVAEYMAEVLWEPMGAGADASWSIDSPQSGFEKMESGVNARAMDYARFGYLVAHEGAVDGREVVPAAWLQQATAEDTTTDPAAQYQYGWWVDVEREGRFYAWGNHGQYVYVDPATDVVIVRLGSGYGIDPDAWVEVLRAVADDVGAG</sequence>
<keyword evidence="3" id="KW-0378">Hydrolase</keyword>
<protein>
    <submittedName>
        <fullName evidence="3">Serine hydrolase</fullName>
    </submittedName>
</protein>